<comment type="similarity">
    <text evidence="10">Belongs to the G-protein coupled receptor 1 family.</text>
</comment>
<dbReference type="GO" id="GO:0030594">
    <property type="term" value="F:neurotransmitter receptor activity"/>
    <property type="evidence" value="ECO:0000318"/>
    <property type="project" value="GO_Central"/>
</dbReference>
<feature type="transmembrane region" description="Helical" evidence="11">
    <location>
        <begin position="117"/>
        <end position="137"/>
    </location>
</feature>
<evidence type="ECO:0000256" key="8">
    <source>
        <dbReference type="ARBA" id="ARBA00023170"/>
    </source>
</evidence>
<keyword evidence="3 10" id="KW-0812">Transmembrane</keyword>
<keyword evidence="8 10" id="KW-0675">Receptor</keyword>
<feature type="domain" description="G-protein coupled receptors family 1 profile" evidence="12">
    <location>
        <begin position="11"/>
        <end position="249"/>
    </location>
</feature>
<keyword evidence="2" id="KW-1003">Cell membrane</keyword>
<gene>
    <name evidence="13" type="ORF">NEMVEDRAFT_v1g117722</name>
</gene>
<dbReference type="GO" id="GO:0004993">
    <property type="term" value="F:G protein-coupled serotonin receptor activity"/>
    <property type="evidence" value="ECO:0000318"/>
    <property type="project" value="GO_Central"/>
</dbReference>
<evidence type="ECO:0000256" key="4">
    <source>
        <dbReference type="ARBA" id="ARBA00022989"/>
    </source>
</evidence>
<evidence type="ECO:0000256" key="7">
    <source>
        <dbReference type="ARBA" id="ARBA00023157"/>
    </source>
</evidence>
<dbReference type="Proteomes" id="UP000001593">
    <property type="component" value="Unassembled WGS sequence"/>
</dbReference>
<evidence type="ECO:0000313" key="13">
    <source>
        <dbReference type="EMBL" id="EDO37144.1"/>
    </source>
</evidence>
<evidence type="ECO:0000256" key="1">
    <source>
        <dbReference type="ARBA" id="ARBA00004651"/>
    </source>
</evidence>
<evidence type="ECO:0000256" key="2">
    <source>
        <dbReference type="ARBA" id="ARBA00022475"/>
    </source>
</evidence>
<dbReference type="GO" id="GO:0007187">
    <property type="term" value="P:G protein-coupled receptor signaling pathway, coupled to cyclic nucleotide second messenger"/>
    <property type="evidence" value="ECO:0000318"/>
    <property type="project" value="GO_Central"/>
</dbReference>
<comment type="subcellular location">
    <subcellularLocation>
        <location evidence="1">Cell membrane</location>
        <topology evidence="1">Multi-pass membrane protein</topology>
    </subcellularLocation>
</comment>
<feature type="transmembrane region" description="Helical" evidence="11">
    <location>
        <begin position="143"/>
        <end position="169"/>
    </location>
</feature>
<dbReference type="InterPro" id="IPR017452">
    <property type="entry name" value="GPCR_Rhodpsn_7TM"/>
</dbReference>
<evidence type="ECO:0000256" key="5">
    <source>
        <dbReference type="ARBA" id="ARBA00023040"/>
    </source>
</evidence>
<evidence type="ECO:0000256" key="9">
    <source>
        <dbReference type="ARBA" id="ARBA00023224"/>
    </source>
</evidence>
<dbReference type="PANTHER" id="PTHR24248:SF199">
    <property type="entry name" value="IP13425P-RELATED"/>
    <property type="match status" value="1"/>
</dbReference>
<reference evidence="13 14" key="1">
    <citation type="journal article" date="2007" name="Science">
        <title>Sea anemone genome reveals ancestral eumetazoan gene repertoire and genomic organization.</title>
        <authorList>
            <person name="Putnam N.H."/>
            <person name="Srivastava M."/>
            <person name="Hellsten U."/>
            <person name="Dirks B."/>
            <person name="Chapman J."/>
            <person name="Salamov A."/>
            <person name="Terry A."/>
            <person name="Shapiro H."/>
            <person name="Lindquist E."/>
            <person name="Kapitonov V.V."/>
            <person name="Jurka J."/>
            <person name="Genikhovich G."/>
            <person name="Grigoriev I.V."/>
            <person name="Lucas S.M."/>
            <person name="Steele R.E."/>
            <person name="Finnerty J.R."/>
            <person name="Technau U."/>
            <person name="Martindale M.Q."/>
            <person name="Rokhsar D.S."/>
        </authorList>
    </citation>
    <scope>NUCLEOTIDE SEQUENCE [LARGE SCALE GENOMIC DNA]</scope>
    <source>
        <strain evidence="14">CH2 X CH6</strain>
    </source>
</reference>
<evidence type="ECO:0000256" key="6">
    <source>
        <dbReference type="ARBA" id="ARBA00023136"/>
    </source>
</evidence>
<dbReference type="InParanoid" id="A7SGS2"/>
<dbReference type="GO" id="GO:0030425">
    <property type="term" value="C:dendrite"/>
    <property type="evidence" value="ECO:0000318"/>
    <property type="project" value="GO_Central"/>
</dbReference>
<evidence type="ECO:0000256" key="3">
    <source>
        <dbReference type="ARBA" id="ARBA00022692"/>
    </source>
</evidence>
<keyword evidence="14" id="KW-1185">Reference proteome</keyword>
<evidence type="ECO:0000256" key="10">
    <source>
        <dbReference type="RuleBase" id="RU000688"/>
    </source>
</evidence>
<keyword evidence="4 11" id="KW-1133">Transmembrane helix</keyword>
<dbReference type="InterPro" id="IPR000276">
    <property type="entry name" value="GPCR_Rhodpsn"/>
</dbReference>
<feature type="transmembrane region" description="Helical" evidence="11">
    <location>
        <begin position="73"/>
        <end position="96"/>
    </location>
</feature>
<dbReference type="PRINTS" id="PR00237">
    <property type="entry name" value="GPCRRHODOPSN"/>
</dbReference>
<dbReference type="PROSITE" id="PS50262">
    <property type="entry name" value="G_PROTEIN_RECEP_F1_2"/>
    <property type="match status" value="1"/>
</dbReference>
<organism evidence="13 14">
    <name type="scientific">Nematostella vectensis</name>
    <name type="common">Starlet sea anemone</name>
    <dbReference type="NCBI Taxonomy" id="45351"/>
    <lineage>
        <taxon>Eukaryota</taxon>
        <taxon>Metazoa</taxon>
        <taxon>Cnidaria</taxon>
        <taxon>Anthozoa</taxon>
        <taxon>Hexacorallia</taxon>
        <taxon>Actiniaria</taxon>
        <taxon>Edwardsiidae</taxon>
        <taxon>Nematostella</taxon>
    </lineage>
</organism>
<dbReference type="PhylomeDB" id="A7SGS2"/>
<evidence type="ECO:0000313" key="14">
    <source>
        <dbReference type="Proteomes" id="UP000001593"/>
    </source>
</evidence>
<evidence type="ECO:0000259" key="12">
    <source>
        <dbReference type="PROSITE" id="PS50262"/>
    </source>
</evidence>
<keyword evidence="5 10" id="KW-0297">G-protein coupled receptor</keyword>
<dbReference type="Pfam" id="PF00001">
    <property type="entry name" value="7tm_1"/>
    <property type="match status" value="2"/>
</dbReference>
<keyword evidence="6 11" id="KW-0472">Membrane</keyword>
<dbReference type="Gene3D" id="1.20.1070.10">
    <property type="entry name" value="Rhodopsin 7-helix transmembrane proteins"/>
    <property type="match status" value="1"/>
</dbReference>
<dbReference type="HOGENOM" id="CLU_009579_11_0_1"/>
<keyword evidence="9 10" id="KW-0807">Transducer</keyword>
<dbReference type="PANTHER" id="PTHR24248">
    <property type="entry name" value="ADRENERGIC RECEPTOR-RELATED G-PROTEIN COUPLED RECEPTOR"/>
    <property type="match status" value="1"/>
</dbReference>
<dbReference type="GO" id="GO:0045202">
    <property type="term" value="C:synapse"/>
    <property type="evidence" value="ECO:0007669"/>
    <property type="project" value="GOC"/>
</dbReference>
<dbReference type="GO" id="GO:0005886">
    <property type="term" value="C:plasma membrane"/>
    <property type="evidence" value="ECO:0000318"/>
    <property type="project" value="GO_Central"/>
</dbReference>
<name>A7SGS2_NEMVE</name>
<feature type="transmembrane region" description="Helical" evidence="11">
    <location>
        <begin position="190"/>
        <end position="212"/>
    </location>
</feature>
<dbReference type="EMBL" id="DS469654">
    <property type="protein sequence ID" value="EDO37144.1"/>
    <property type="molecule type" value="Genomic_DNA"/>
</dbReference>
<dbReference type="CDD" id="cd14967">
    <property type="entry name" value="7tmA_amine_R-like"/>
    <property type="match status" value="1"/>
</dbReference>
<dbReference type="STRING" id="45351.A7SGS2"/>
<feature type="transmembrane region" description="Helical" evidence="11">
    <location>
        <begin position="29"/>
        <end position="53"/>
    </location>
</feature>
<proteinExistence type="inferred from homology"/>
<dbReference type="PROSITE" id="PS00237">
    <property type="entry name" value="G_PROTEIN_RECEP_F1_1"/>
    <property type="match status" value="1"/>
</dbReference>
<dbReference type="eggNOG" id="KOG3656">
    <property type="taxonomic scope" value="Eukaryota"/>
</dbReference>
<dbReference type="SUPFAM" id="SSF81321">
    <property type="entry name" value="Family A G protein-coupled receptor-like"/>
    <property type="match status" value="1"/>
</dbReference>
<keyword evidence="7" id="KW-1015">Disulfide bond</keyword>
<sequence>MSALILLSVSGNALVIASFYQYKRIRRSVTNCFIVSLAVSDLMVAFLSEPFWLSYEITQWRHIPEHWDINALVSFWLVLDIVCAVSSIANLMFISIDRYFAIKSPLSHHTKMTTYTSKWIILGLWGYASGTGCIVLLHWPWRFLLIFIIGFLVPLIIMVFCYAGILVVVSSKARLSNRVGRRLDKEFKTAKSLGVVTGSFVICWLPFFIVSLSHKYCISCRVAIESVPAATSAVKWLHYLNSCLNPIIY</sequence>
<evidence type="ECO:0000256" key="11">
    <source>
        <dbReference type="SAM" id="Phobius"/>
    </source>
</evidence>
<dbReference type="AlphaFoldDB" id="A7SGS2"/>
<feature type="transmembrane region" description="Helical" evidence="11">
    <location>
        <begin position="6"/>
        <end position="22"/>
    </location>
</feature>
<protein>
    <recommendedName>
        <fullName evidence="12">G-protein coupled receptors family 1 profile domain-containing protein</fullName>
    </recommendedName>
</protein>
<accession>A7SGS2</accession>
<dbReference type="GO" id="GO:0007268">
    <property type="term" value="P:chemical synaptic transmission"/>
    <property type="evidence" value="ECO:0000318"/>
    <property type="project" value="GO_Central"/>
</dbReference>
<feature type="non-terminal residue" evidence="13">
    <location>
        <position position="249"/>
    </location>
</feature>